<dbReference type="SMART" id="SM00369">
    <property type="entry name" value="LRR_TYP"/>
    <property type="match status" value="5"/>
</dbReference>
<dbReference type="GO" id="GO:0006952">
    <property type="term" value="P:defense response"/>
    <property type="evidence" value="ECO:0007669"/>
    <property type="project" value="UniProtKB-ARBA"/>
</dbReference>
<dbReference type="OrthoDB" id="1434454at2759"/>
<keyword evidence="5" id="KW-0732">Signal</keyword>
<evidence type="ECO:0000256" key="7">
    <source>
        <dbReference type="ARBA" id="ARBA00022989"/>
    </source>
</evidence>
<dbReference type="Pfam" id="PF00560">
    <property type="entry name" value="LRR_1"/>
    <property type="match status" value="2"/>
</dbReference>
<sequence>MELGNLPKLQMLGLTGNELTGSVPANIFNKSTLQVLTLSENKLSGTLPSDLGRGMPILEEFICGTNNLSCFISASISNSSRLRMLDLSGNGFTGPIPKSLGNLEHLELLNLHNNNFFSDSALSFLTSLTNCRKLRAQWFNKNALDGVFRYLLEFYLQSNKIEGTIPDVMCSLKNLGALDLSRNQFSGSAATLIDLSKNIFSGEIPSTLGDLGELIKLSLADNRLEGSIPESFGKLLALEFLDLCYNNLSGEIPKSLEALVYLKYLSISFNEFSGEIPTSSPFANVTSQSFLSNDALCGESRFNVTMPNKIYREVKKKNSAYKFIYCVRDWITTCVGSWICGVKIEKDKEECMSSRCVSGKRA</sequence>
<name>A0A9Q1LI17_9SOLA</name>
<keyword evidence="6" id="KW-0677">Repeat</keyword>
<evidence type="ECO:0000313" key="11">
    <source>
        <dbReference type="Proteomes" id="UP001152561"/>
    </source>
</evidence>
<dbReference type="InterPro" id="IPR001611">
    <property type="entry name" value="Leu-rich_rpt"/>
</dbReference>
<dbReference type="InterPro" id="IPR051809">
    <property type="entry name" value="Plant_receptor-like_S/T_kinase"/>
</dbReference>
<evidence type="ECO:0000313" key="10">
    <source>
        <dbReference type="EMBL" id="KAJ8535508.1"/>
    </source>
</evidence>
<dbReference type="PANTHER" id="PTHR27008">
    <property type="entry name" value="OS04G0122200 PROTEIN"/>
    <property type="match status" value="1"/>
</dbReference>
<dbReference type="PANTHER" id="PTHR27008:SF602">
    <property type="entry name" value="LRR RECEPTOR-LIKE SERINE_THREONINE-PROTEIN KINASE EFR"/>
    <property type="match status" value="1"/>
</dbReference>
<accession>A0A9Q1LI17</accession>
<dbReference type="EMBL" id="JAJAGQ010000018">
    <property type="protein sequence ID" value="KAJ8535508.1"/>
    <property type="molecule type" value="Genomic_DNA"/>
</dbReference>
<evidence type="ECO:0000256" key="5">
    <source>
        <dbReference type="ARBA" id="ARBA00022729"/>
    </source>
</evidence>
<dbReference type="Proteomes" id="UP001152561">
    <property type="component" value="Unassembled WGS sequence"/>
</dbReference>
<evidence type="ECO:0000256" key="6">
    <source>
        <dbReference type="ARBA" id="ARBA00022737"/>
    </source>
</evidence>
<dbReference type="InterPro" id="IPR032675">
    <property type="entry name" value="LRR_dom_sf"/>
</dbReference>
<proteinExistence type="inferred from homology"/>
<dbReference type="Gene3D" id="3.80.10.10">
    <property type="entry name" value="Ribonuclease Inhibitor"/>
    <property type="match status" value="2"/>
</dbReference>
<keyword evidence="7" id="KW-1133">Transmembrane helix</keyword>
<dbReference type="GO" id="GO:0051707">
    <property type="term" value="P:response to other organism"/>
    <property type="evidence" value="ECO:0007669"/>
    <property type="project" value="UniProtKB-ARBA"/>
</dbReference>
<gene>
    <name evidence="10" type="ORF">K7X08_023228</name>
</gene>
<dbReference type="PROSITE" id="PS51450">
    <property type="entry name" value="LRR"/>
    <property type="match status" value="1"/>
</dbReference>
<organism evidence="10 11">
    <name type="scientific">Anisodus acutangulus</name>
    <dbReference type="NCBI Taxonomy" id="402998"/>
    <lineage>
        <taxon>Eukaryota</taxon>
        <taxon>Viridiplantae</taxon>
        <taxon>Streptophyta</taxon>
        <taxon>Embryophyta</taxon>
        <taxon>Tracheophyta</taxon>
        <taxon>Spermatophyta</taxon>
        <taxon>Magnoliopsida</taxon>
        <taxon>eudicotyledons</taxon>
        <taxon>Gunneridae</taxon>
        <taxon>Pentapetalae</taxon>
        <taxon>asterids</taxon>
        <taxon>lamiids</taxon>
        <taxon>Solanales</taxon>
        <taxon>Solanaceae</taxon>
        <taxon>Solanoideae</taxon>
        <taxon>Hyoscyameae</taxon>
        <taxon>Anisodus</taxon>
    </lineage>
</organism>
<dbReference type="FunFam" id="3.80.10.10:FF:000111">
    <property type="entry name" value="LRR receptor-like serine/threonine-protein kinase ERECTA"/>
    <property type="match status" value="1"/>
</dbReference>
<evidence type="ECO:0000256" key="2">
    <source>
        <dbReference type="ARBA" id="ARBA00009592"/>
    </source>
</evidence>
<dbReference type="FunFam" id="3.80.10.10:FF:000041">
    <property type="entry name" value="LRR receptor-like serine/threonine-protein kinase ERECTA"/>
    <property type="match status" value="1"/>
</dbReference>
<keyword evidence="11" id="KW-1185">Reference proteome</keyword>
<keyword evidence="3" id="KW-0433">Leucine-rich repeat</keyword>
<evidence type="ECO:0000256" key="4">
    <source>
        <dbReference type="ARBA" id="ARBA00022692"/>
    </source>
</evidence>
<evidence type="ECO:0000256" key="8">
    <source>
        <dbReference type="ARBA" id="ARBA00023136"/>
    </source>
</evidence>
<dbReference type="GO" id="GO:0016020">
    <property type="term" value="C:membrane"/>
    <property type="evidence" value="ECO:0007669"/>
    <property type="project" value="UniProtKB-SubCell"/>
</dbReference>
<keyword evidence="9" id="KW-0325">Glycoprotein</keyword>
<evidence type="ECO:0000256" key="1">
    <source>
        <dbReference type="ARBA" id="ARBA00004167"/>
    </source>
</evidence>
<dbReference type="InterPro" id="IPR003591">
    <property type="entry name" value="Leu-rich_rpt_typical-subtyp"/>
</dbReference>
<protein>
    <submittedName>
        <fullName evidence="10">Uncharacterized protein</fullName>
    </submittedName>
</protein>
<comment type="subcellular location">
    <subcellularLocation>
        <location evidence="1">Membrane</location>
        <topology evidence="1">Single-pass membrane protein</topology>
    </subcellularLocation>
</comment>
<dbReference type="SUPFAM" id="SSF52047">
    <property type="entry name" value="RNI-like"/>
    <property type="match status" value="1"/>
</dbReference>
<evidence type="ECO:0000256" key="9">
    <source>
        <dbReference type="ARBA" id="ARBA00023180"/>
    </source>
</evidence>
<dbReference type="AlphaFoldDB" id="A0A9Q1LI17"/>
<evidence type="ECO:0000256" key="3">
    <source>
        <dbReference type="ARBA" id="ARBA00022614"/>
    </source>
</evidence>
<reference evidence="11" key="1">
    <citation type="journal article" date="2023" name="Proc. Natl. Acad. Sci. U.S.A.">
        <title>Genomic and structural basis for evolution of tropane alkaloid biosynthesis.</title>
        <authorList>
            <person name="Wanga Y.-J."/>
            <person name="Taina T."/>
            <person name="Yua J.-Y."/>
            <person name="Lia J."/>
            <person name="Xua B."/>
            <person name="Chenc J."/>
            <person name="D'Auriad J.C."/>
            <person name="Huanga J.-P."/>
            <person name="Huanga S.-X."/>
        </authorList>
    </citation>
    <scope>NUCLEOTIDE SEQUENCE [LARGE SCALE GENOMIC DNA]</scope>
    <source>
        <strain evidence="11">cv. KIB-2019</strain>
    </source>
</reference>
<keyword evidence="4" id="KW-0812">Transmembrane</keyword>
<comment type="similarity">
    <text evidence="2">Belongs to the RLP family.</text>
</comment>
<keyword evidence="8" id="KW-0472">Membrane</keyword>
<dbReference type="Pfam" id="PF13855">
    <property type="entry name" value="LRR_8"/>
    <property type="match status" value="1"/>
</dbReference>
<comment type="caution">
    <text evidence="10">The sequence shown here is derived from an EMBL/GenBank/DDBJ whole genome shotgun (WGS) entry which is preliminary data.</text>
</comment>